<dbReference type="PRINTS" id="PR00245">
    <property type="entry name" value="OLFACTORYR"/>
</dbReference>
<accession>A0A672GGY4</accession>
<keyword evidence="12" id="KW-0807">Transducer</keyword>
<keyword evidence="4 13" id="KW-0812">Transmembrane</keyword>
<dbReference type="InterPro" id="IPR000276">
    <property type="entry name" value="GPCR_Rhodpsn"/>
</dbReference>
<feature type="transmembrane region" description="Helical" evidence="13">
    <location>
        <begin position="239"/>
        <end position="256"/>
    </location>
</feature>
<evidence type="ECO:0000256" key="10">
    <source>
        <dbReference type="ARBA" id="ARBA00023170"/>
    </source>
</evidence>
<reference evidence="15" key="1">
    <citation type="submission" date="2019-06" db="EMBL/GenBank/DDBJ databases">
        <authorList>
            <consortium name="Wellcome Sanger Institute Data Sharing"/>
        </authorList>
    </citation>
    <scope>NUCLEOTIDE SEQUENCE [LARGE SCALE GENOMIC DNA]</scope>
</reference>
<reference evidence="15" key="3">
    <citation type="submission" date="2025-09" db="UniProtKB">
        <authorList>
            <consortium name="Ensembl"/>
        </authorList>
    </citation>
    <scope>IDENTIFICATION</scope>
</reference>
<protein>
    <submittedName>
        <fullName evidence="15">Olfactory receptor 1500-like</fullName>
    </submittedName>
</protein>
<dbReference type="InterPro" id="IPR017452">
    <property type="entry name" value="GPCR_Rhodpsn_7TM"/>
</dbReference>
<keyword evidence="2" id="KW-1003">Cell membrane</keyword>
<feature type="transmembrane region" description="Helical" evidence="13">
    <location>
        <begin position="103"/>
        <end position="121"/>
    </location>
</feature>
<evidence type="ECO:0000256" key="2">
    <source>
        <dbReference type="ARBA" id="ARBA00022475"/>
    </source>
</evidence>
<feature type="transmembrane region" description="Helical" evidence="13">
    <location>
        <begin position="60"/>
        <end position="83"/>
    </location>
</feature>
<evidence type="ECO:0000256" key="12">
    <source>
        <dbReference type="ARBA" id="ARBA00023224"/>
    </source>
</evidence>
<keyword evidence="10" id="KW-0675">Receptor</keyword>
<keyword evidence="8 13" id="KW-0472">Membrane</keyword>
<feature type="transmembrane region" description="Helical" evidence="13">
    <location>
        <begin position="142"/>
        <end position="162"/>
    </location>
</feature>
<dbReference type="SUPFAM" id="SSF81321">
    <property type="entry name" value="Family A G protein-coupled receptor-like"/>
    <property type="match status" value="1"/>
</dbReference>
<sequence>MTSNNITNIKYFVITGFPGLQPQYYGPVSVLLLLVFLAIMIGNGLTLATITFVQTLHKPTYLIFCNLAMTDLAFGTVTLPRVIARYWWNDVISSYIACFTQMYFVHALGAIHSLILLMMALDRFVAVWFPFQYLVLFTNKSVSISCALCWILTLIRMAGIVFNASTLPYCDVNVIMQCYCNHISITRLACGNRLAFINEVAIANAMVTLMFPLSFIIFSYFSIFIAVLRISQVERRHKVLSTCAPQLFITGLYYVPRSFVYIANNVGFHFSILARVVITMMYSLIPAAVNPLIYCFKTADIKQALIQRVKNAKIDINYLLTFISN</sequence>
<dbReference type="GO" id="GO:0004984">
    <property type="term" value="F:olfactory receptor activity"/>
    <property type="evidence" value="ECO:0007669"/>
    <property type="project" value="InterPro"/>
</dbReference>
<dbReference type="PRINTS" id="PR00237">
    <property type="entry name" value="GPCRRHODOPSN"/>
</dbReference>
<feature type="transmembrane region" description="Helical" evidence="13">
    <location>
        <begin position="268"/>
        <end position="293"/>
    </location>
</feature>
<dbReference type="InterPro" id="IPR000725">
    <property type="entry name" value="Olfact_rcpt"/>
</dbReference>
<evidence type="ECO:0000256" key="11">
    <source>
        <dbReference type="ARBA" id="ARBA00023180"/>
    </source>
</evidence>
<feature type="transmembrane region" description="Helical" evidence="13">
    <location>
        <begin position="201"/>
        <end position="227"/>
    </location>
</feature>
<dbReference type="Ensembl" id="ENSSFAT00005016899.1">
    <property type="protein sequence ID" value="ENSSFAP00005016255.1"/>
    <property type="gene ID" value="ENSSFAG00005008630.1"/>
</dbReference>
<keyword evidence="16" id="KW-1185">Reference proteome</keyword>
<dbReference type="Pfam" id="PF13853">
    <property type="entry name" value="7tm_4"/>
    <property type="match status" value="1"/>
</dbReference>
<evidence type="ECO:0000313" key="15">
    <source>
        <dbReference type="Ensembl" id="ENSSFAP00005016255.1"/>
    </source>
</evidence>
<dbReference type="GO" id="GO:0004930">
    <property type="term" value="F:G protein-coupled receptor activity"/>
    <property type="evidence" value="ECO:0007669"/>
    <property type="project" value="UniProtKB-KW"/>
</dbReference>
<dbReference type="OMA" id="IRMMGIV"/>
<dbReference type="PANTHER" id="PTHR26450">
    <property type="entry name" value="OLFACTORY RECEPTOR 56B1-RELATED"/>
    <property type="match status" value="1"/>
</dbReference>
<evidence type="ECO:0000256" key="9">
    <source>
        <dbReference type="ARBA" id="ARBA00023157"/>
    </source>
</evidence>
<dbReference type="Gene3D" id="1.20.1070.10">
    <property type="entry name" value="Rhodopsin 7-helix transmembrane proteins"/>
    <property type="match status" value="1"/>
</dbReference>
<proteinExistence type="predicted"/>
<evidence type="ECO:0000256" key="8">
    <source>
        <dbReference type="ARBA" id="ARBA00023136"/>
    </source>
</evidence>
<organism evidence="15 16">
    <name type="scientific">Salarias fasciatus</name>
    <name type="common">Jewelled blenny</name>
    <name type="synonym">Blennius fasciatus</name>
    <dbReference type="NCBI Taxonomy" id="181472"/>
    <lineage>
        <taxon>Eukaryota</taxon>
        <taxon>Metazoa</taxon>
        <taxon>Chordata</taxon>
        <taxon>Craniata</taxon>
        <taxon>Vertebrata</taxon>
        <taxon>Euteleostomi</taxon>
        <taxon>Actinopterygii</taxon>
        <taxon>Neopterygii</taxon>
        <taxon>Teleostei</taxon>
        <taxon>Neoteleostei</taxon>
        <taxon>Acanthomorphata</taxon>
        <taxon>Ovalentaria</taxon>
        <taxon>Blenniimorphae</taxon>
        <taxon>Blenniiformes</taxon>
        <taxon>Blennioidei</taxon>
        <taxon>Blenniidae</taxon>
        <taxon>Salariinae</taxon>
        <taxon>Salarias</taxon>
    </lineage>
</organism>
<dbReference type="GO" id="GO:0005886">
    <property type="term" value="C:plasma membrane"/>
    <property type="evidence" value="ECO:0007669"/>
    <property type="project" value="UniProtKB-SubCell"/>
</dbReference>
<comment type="subcellular location">
    <subcellularLocation>
        <location evidence="1">Cell membrane</location>
        <topology evidence="1">Multi-pass membrane protein</topology>
    </subcellularLocation>
</comment>
<evidence type="ECO:0000256" key="6">
    <source>
        <dbReference type="ARBA" id="ARBA00022989"/>
    </source>
</evidence>
<keyword evidence="6 13" id="KW-1133">Transmembrane helix</keyword>
<dbReference type="InterPro" id="IPR050402">
    <property type="entry name" value="OR51/52/56-like"/>
</dbReference>
<evidence type="ECO:0000256" key="7">
    <source>
        <dbReference type="ARBA" id="ARBA00023040"/>
    </source>
</evidence>
<evidence type="ECO:0000259" key="14">
    <source>
        <dbReference type="PROSITE" id="PS50262"/>
    </source>
</evidence>
<evidence type="ECO:0000256" key="5">
    <source>
        <dbReference type="ARBA" id="ARBA00022725"/>
    </source>
</evidence>
<dbReference type="PANTHER" id="PTHR26450:SF417">
    <property type="entry name" value="ODORANT RECEPTOR-RELATED"/>
    <property type="match status" value="1"/>
</dbReference>
<keyword evidence="11" id="KW-0325">Glycoprotein</keyword>
<evidence type="ECO:0000256" key="1">
    <source>
        <dbReference type="ARBA" id="ARBA00004651"/>
    </source>
</evidence>
<gene>
    <name evidence="15" type="primary">LOC115400762</name>
</gene>
<dbReference type="FunCoup" id="A0A672GGY4">
    <property type="interactions" value="309"/>
</dbReference>
<keyword evidence="3" id="KW-0716">Sensory transduction</keyword>
<evidence type="ECO:0000313" key="16">
    <source>
        <dbReference type="Proteomes" id="UP000472267"/>
    </source>
</evidence>
<keyword evidence="9" id="KW-1015">Disulfide bond</keyword>
<dbReference type="InParanoid" id="A0A672GGY4"/>
<dbReference type="FunFam" id="1.20.1070.10:FF:000024">
    <property type="entry name" value="Olfactory receptor"/>
    <property type="match status" value="1"/>
</dbReference>
<reference evidence="15" key="2">
    <citation type="submission" date="2025-08" db="UniProtKB">
        <authorList>
            <consortium name="Ensembl"/>
        </authorList>
    </citation>
    <scope>IDENTIFICATION</scope>
</reference>
<evidence type="ECO:0000256" key="4">
    <source>
        <dbReference type="ARBA" id="ARBA00022692"/>
    </source>
</evidence>
<evidence type="ECO:0000256" key="3">
    <source>
        <dbReference type="ARBA" id="ARBA00022606"/>
    </source>
</evidence>
<evidence type="ECO:0000256" key="13">
    <source>
        <dbReference type="SAM" id="Phobius"/>
    </source>
</evidence>
<feature type="domain" description="G-protein coupled receptors family 1 profile" evidence="14">
    <location>
        <begin position="42"/>
        <end position="294"/>
    </location>
</feature>
<feature type="transmembrane region" description="Helical" evidence="13">
    <location>
        <begin position="30"/>
        <end position="53"/>
    </location>
</feature>
<name>A0A672GGY4_SALFA</name>
<dbReference type="Proteomes" id="UP000472267">
    <property type="component" value="Chromosome 14"/>
</dbReference>
<dbReference type="PROSITE" id="PS50262">
    <property type="entry name" value="G_PROTEIN_RECEP_F1_2"/>
    <property type="match status" value="1"/>
</dbReference>
<dbReference type="AlphaFoldDB" id="A0A672GGY4"/>
<keyword evidence="5" id="KW-0552">Olfaction</keyword>
<keyword evidence="7" id="KW-0297">G-protein coupled receptor</keyword>